<keyword evidence="10" id="KW-1185">Reference proteome</keyword>
<protein>
    <submittedName>
        <fullName evidence="9">ABC transporter permease</fullName>
    </submittedName>
</protein>
<organism evidence="9 10">
    <name type="scientific">Iodidimonas nitroreducens</name>
    <dbReference type="NCBI Taxonomy" id="1236968"/>
    <lineage>
        <taxon>Bacteria</taxon>
        <taxon>Pseudomonadati</taxon>
        <taxon>Pseudomonadota</taxon>
        <taxon>Alphaproteobacteria</taxon>
        <taxon>Iodidimonadales</taxon>
        <taxon>Iodidimonadaceae</taxon>
        <taxon>Iodidimonas</taxon>
    </lineage>
</organism>
<evidence type="ECO:0000256" key="8">
    <source>
        <dbReference type="SAM" id="Phobius"/>
    </source>
</evidence>
<dbReference type="SUPFAM" id="SSF81345">
    <property type="entry name" value="ABC transporter involved in vitamin B12 uptake, BtuC"/>
    <property type="match status" value="1"/>
</dbReference>
<feature type="transmembrane region" description="Helical" evidence="8">
    <location>
        <begin position="147"/>
        <end position="169"/>
    </location>
</feature>
<evidence type="ECO:0000256" key="2">
    <source>
        <dbReference type="ARBA" id="ARBA00007935"/>
    </source>
</evidence>
<dbReference type="InterPro" id="IPR000522">
    <property type="entry name" value="ABC_transptr_permease_BtuC"/>
</dbReference>
<evidence type="ECO:0000313" key="10">
    <source>
        <dbReference type="Proteomes" id="UP000324996"/>
    </source>
</evidence>
<evidence type="ECO:0000256" key="1">
    <source>
        <dbReference type="ARBA" id="ARBA00004651"/>
    </source>
</evidence>
<reference evidence="9 10" key="1">
    <citation type="submission" date="2019-09" db="EMBL/GenBank/DDBJ databases">
        <title>NBRP : Genome information of microbial organism related human and environment.</title>
        <authorList>
            <person name="Hattori M."/>
            <person name="Oshima K."/>
            <person name="Inaba H."/>
            <person name="Suda W."/>
            <person name="Sakamoto M."/>
            <person name="Iino T."/>
            <person name="Kitahara M."/>
            <person name="Oshida Y."/>
            <person name="Iida T."/>
            <person name="Kudo T."/>
            <person name="Itoh T."/>
            <person name="Ohkuma M."/>
        </authorList>
    </citation>
    <scope>NUCLEOTIDE SEQUENCE [LARGE SCALE GENOMIC DNA]</scope>
    <source>
        <strain evidence="9 10">Q-1</strain>
    </source>
</reference>
<feature type="transmembrane region" description="Helical" evidence="8">
    <location>
        <begin position="65"/>
        <end position="83"/>
    </location>
</feature>
<dbReference type="AlphaFoldDB" id="A0A5A7N9Q7"/>
<keyword evidence="3" id="KW-0813">Transport</keyword>
<evidence type="ECO:0000256" key="3">
    <source>
        <dbReference type="ARBA" id="ARBA00022448"/>
    </source>
</evidence>
<evidence type="ECO:0000313" key="9">
    <source>
        <dbReference type="EMBL" id="GER05093.1"/>
    </source>
</evidence>
<dbReference type="GO" id="GO:0005886">
    <property type="term" value="C:plasma membrane"/>
    <property type="evidence" value="ECO:0007669"/>
    <property type="project" value="UniProtKB-SubCell"/>
</dbReference>
<dbReference type="FunFam" id="1.10.3470.10:FF:000001">
    <property type="entry name" value="Vitamin B12 ABC transporter permease BtuC"/>
    <property type="match status" value="1"/>
</dbReference>
<evidence type="ECO:0000256" key="4">
    <source>
        <dbReference type="ARBA" id="ARBA00022475"/>
    </source>
</evidence>
<feature type="transmembrane region" description="Helical" evidence="8">
    <location>
        <begin position="238"/>
        <end position="271"/>
    </location>
</feature>
<dbReference type="PANTHER" id="PTHR30472">
    <property type="entry name" value="FERRIC ENTEROBACTIN TRANSPORT SYSTEM PERMEASE PROTEIN"/>
    <property type="match status" value="1"/>
</dbReference>
<feature type="transmembrane region" description="Helical" evidence="8">
    <location>
        <begin position="197"/>
        <end position="218"/>
    </location>
</feature>
<evidence type="ECO:0000256" key="5">
    <source>
        <dbReference type="ARBA" id="ARBA00022692"/>
    </source>
</evidence>
<keyword evidence="6 8" id="KW-1133">Transmembrane helix</keyword>
<keyword evidence="5 8" id="KW-0812">Transmembrane</keyword>
<dbReference type="GO" id="GO:0022857">
    <property type="term" value="F:transmembrane transporter activity"/>
    <property type="evidence" value="ECO:0007669"/>
    <property type="project" value="InterPro"/>
</dbReference>
<dbReference type="CDD" id="cd06550">
    <property type="entry name" value="TM_ABC_iron-siderophores_like"/>
    <property type="match status" value="1"/>
</dbReference>
<name>A0A5A7N9Q7_9PROT</name>
<comment type="subcellular location">
    <subcellularLocation>
        <location evidence="1">Cell membrane</location>
        <topology evidence="1">Multi-pass membrane protein</topology>
    </subcellularLocation>
</comment>
<keyword evidence="4" id="KW-1003">Cell membrane</keyword>
<dbReference type="Proteomes" id="UP000324996">
    <property type="component" value="Unassembled WGS sequence"/>
</dbReference>
<dbReference type="Pfam" id="PF01032">
    <property type="entry name" value="FecCD"/>
    <property type="match status" value="1"/>
</dbReference>
<accession>A0A5A7N9Q7</accession>
<feature type="transmembrane region" description="Helical" evidence="8">
    <location>
        <begin position="120"/>
        <end position="140"/>
    </location>
</feature>
<feature type="transmembrane region" description="Helical" evidence="8">
    <location>
        <begin position="95"/>
        <end position="114"/>
    </location>
</feature>
<dbReference type="Gene3D" id="1.10.3470.10">
    <property type="entry name" value="ABC transporter involved in vitamin B12 uptake, BtuC"/>
    <property type="match status" value="1"/>
</dbReference>
<dbReference type="InterPro" id="IPR037294">
    <property type="entry name" value="ABC_BtuC-like"/>
</dbReference>
<dbReference type="PANTHER" id="PTHR30472:SF25">
    <property type="entry name" value="ABC TRANSPORTER PERMEASE PROTEIN MJ0876-RELATED"/>
    <property type="match status" value="1"/>
</dbReference>
<comment type="caution">
    <text evidence="9">The sequence shown here is derived from an EMBL/GenBank/DDBJ whole genome shotgun (WGS) entry which is preliminary data.</text>
</comment>
<proteinExistence type="inferred from homology"/>
<comment type="similarity">
    <text evidence="2">Belongs to the binding-protein-dependent transport system permease family. FecCD subfamily.</text>
</comment>
<dbReference type="EMBL" id="BKCN01000017">
    <property type="protein sequence ID" value="GER05093.1"/>
    <property type="molecule type" value="Genomic_DNA"/>
</dbReference>
<evidence type="ECO:0000256" key="7">
    <source>
        <dbReference type="ARBA" id="ARBA00023136"/>
    </source>
</evidence>
<gene>
    <name evidence="9" type="ORF">JCM17846_27750</name>
</gene>
<keyword evidence="7 8" id="KW-0472">Membrane</keyword>
<feature type="transmembrane region" description="Helical" evidence="8">
    <location>
        <begin position="310"/>
        <end position="329"/>
    </location>
</feature>
<evidence type="ECO:0000256" key="6">
    <source>
        <dbReference type="ARBA" id="ARBA00022989"/>
    </source>
</evidence>
<sequence length="336" mass="34586">MMMRAAPARLHHGALGLFLSLLVLVLFVLSLFLGPADLGLPDLFKAIDGDDGILQAIFWQIRLPRALLAVLVGGSLGLSGAALQGLLRNPLAEPGVIGVSASAGFGAVLALYFSAAGLSLSVPLAAMTGAFLATALLLVLARRDASVLSLILAGVAINALAGALTALALNLSPNPFALADMVHWLMGSFADRSHRDVMMAAPFIIMGMALLLLSGRGLRGLVLGEETAQSLGINPARLRLLVTLGAALCVGAGVAVAGAIGFVGLVVPHILRPWVGYDPARLLWPSALGGAALLLGADSLVRLLPGGQELKLGVVTALIGAPVFLHLIWSTRRLMR</sequence>